<gene>
    <name evidence="2" type="ORF">Pka01_30610</name>
</gene>
<evidence type="ECO:0000313" key="3">
    <source>
        <dbReference type="Proteomes" id="UP000630097"/>
    </source>
</evidence>
<evidence type="ECO:0000313" key="2">
    <source>
        <dbReference type="EMBL" id="GIG79934.1"/>
    </source>
</evidence>
<reference evidence="2 3" key="1">
    <citation type="submission" date="2021-01" db="EMBL/GenBank/DDBJ databases">
        <title>Whole genome shotgun sequence of Planotetraspora kaengkrachanensis NBRC 104272.</title>
        <authorList>
            <person name="Komaki H."/>
            <person name="Tamura T."/>
        </authorList>
    </citation>
    <scope>NUCLEOTIDE SEQUENCE [LARGE SCALE GENOMIC DNA]</scope>
    <source>
        <strain evidence="2 3">NBRC 104272</strain>
    </source>
</reference>
<feature type="signal peptide" evidence="1">
    <location>
        <begin position="1"/>
        <end position="27"/>
    </location>
</feature>
<accession>A0A8J3LY18</accession>
<evidence type="ECO:0008006" key="4">
    <source>
        <dbReference type="Google" id="ProtNLM"/>
    </source>
</evidence>
<name>A0A8J3LY18_9ACTN</name>
<dbReference type="AlphaFoldDB" id="A0A8J3LY18"/>
<comment type="caution">
    <text evidence="2">The sequence shown here is derived from an EMBL/GenBank/DDBJ whole genome shotgun (WGS) entry which is preliminary data.</text>
</comment>
<proteinExistence type="predicted"/>
<keyword evidence="1" id="KW-0732">Signal</keyword>
<evidence type="ECO:0000256" key="1">
    <source>
        <dbReference type="SAM" id="SignalP"/>
    </source>
</evidence>
<sequence length="84" mass="8486">MRNFTRMGFIAVSAAFVSIAAQHAASAQVNPVAEGALKNAAQGNPVVERYVPQLQKKPTKAETAVGNAESAASAAAENAAAAGF</sequence>
<dbReference type="Proteomes" id="UP000630097">
    <property type="component" value="Unassembled WGS sequence"/>
</dbReference>
<dbReference type="EMBL" id="BONV01000011">
    <property type="protein sequence ID" value="GIG79934.1"/>
    <property type="molecule type" value="Genomic_DNA"/>
</dbReference>
<keyword evidence="3" id="KW-1185">Reference proteome</keyword>
<feature type="chain" id="PRO_5035246326" description="DUF4148 domain-containing protein" evidence="1">
    <location>
        <begin position="28"/>
        <end position="84"/>
    </location>
</feature>
<protein>
    <recommendedName>
        <fullName evidence="4">DUF4148 domain-containing protein</fullName>
    </recommendedName>
</protein>
<organism evidence="2 3">
    <name type="scientific">Planotetraspora kaengkrachanensis</name>
    <dbReference type="NCBI Taxonomy" id="575193"/>
    <lineage>
        <taxon>Bacteria</taxon>
        <taxon>Bacillati</taxon>
        <taxon>Actinomycetota</taxon>
        <taxon>Actinomycetes</taxon>
        <taxon>Streptosporangiales</taxon>
        <taxon>Streptosporangiaceae</taxon>
        <taxon>Planotetraspora</taxon>
    </lineage>
</organism>